<organism evidence="1 2">
    <name type="scientific">Nesidiocoris tenuis</name>
    <dbReference type="NCBI Taxonomy" id="355587"/>
    <lineage>
        <taxon>Eukaryota</taxon>
        <taxon>Metazoa</taxon>
        <taxon>Ecdysozoa</taxon>
        <taxon>Arthropoda</taxon>
        <taxon>Hexapoda</taxon>
        <taxon>Insecta</taxon>
        <taxon>Pterygota</taxon>
        <taxon>Neoptera</taxon>
        <taxon>Paraneoptera</taxon>
        <taxon>Hemiptera</taxon>
        <taxon>Heteroptera</taxon>
        <taxon>Panheteroptera</taxon>
        <taxon>Cimicomorpha</taxon>
        <taxon>Miridae</taxon>
        <taxon>Dicyphina</taxon>
        <taxon>Nesidiocoris</taxon>
    </lineage>
</organism>
<keyword evidence="2" id="KW-1185">Reference proteome</keyword>
<protein>
    <submittedName>
        <fullName evidence="1">Uncharacterized protein</fullName>
    </submittedName>
</protein>
<accession>A0A6H5GUN0</accession>
<evidence type="ECO:0000313" key="1">
    <source>
        <dbReference type="EMBL" id="CAB0007697.1"/>
    </source>
</evidence>
<gene>
    <name evidence="1" type="ORF">NTEN_LOCUS12963</name>
</gene>
<dbReference type="AlphaFoldDB" id="A0A6H5GUN0"/>
<name>A0A6H5GUN0_9HEMI</name>
<feature type="non-terminal residue" evidence="1">
    <location>
        <position position="75"/>
    </location>
</feature>
<reference evidence="1 2" key="1">
    <citation type="submission" date="2020-02" db="EMBL/GenBank/DDBJ databases">
        <authorList>
            <person name="Ferguson B K."/>
        </authorList>
    </citation>
    <scope>NUCLEOTIDE SEQUENCE [LARGE SCALE GENOMIC DNA]</scope>
</reference>
<dbReference type="EMBL" id="CADCXU010019243">
    <property type="protein sequence ID" value="CAB0007697.1"/>
    <property type="molecule type" value="Genomic_DNA"/>
</dbReference>
<sequence>MQQVLTQFLAELRFSYRWIRLFKPDRLVRSIFFFKSIAQDKEGINTRRELHARKRWGSRPDVRFMSKRERGSRPD</sequence>
<proteinExistence type="predicted"/>
<evidence type="ECO:0000313" key="2">
    <source>
        <dbReference type="Proteomes" id="UP000479000"/>
    </source>
</evidence>
<dbReference type="Proteomes" id="UP000479000">
    <property type="component" value="Unassembled WGS sequence"/>
</dbReference>